<keyword evidence="6" id="KW-1185">Reference proteome</keyword>
<dbReference type="Gene3D" id="3.40.50.2300">
    <property type="match status" value="1"/>
</dbReference>
<sequence length="224" mass="24518">MATELAHLRVAVASDQSLVCEAVRAALTERGWSVTVMRWVPDVPQPRQSGGRRADVALMISDLDRWGRLRSAVAVMGTMRVPWVVLTSAERGPLWGAVLEHGARAVLSSDASLSAVHEALLGAADRSLQPPADAAELRAAWRRLHEERQALQERVRSLTPREREVLRLLYDGDSVARIAVMFDVSPTTVRSQVKAVLRKLDVNSQLAAVAAFGHLLELDAPVRS</sequence>
<dbReference type="InterPro" id="IPR011006">
    <property type="entry name" value="CheY-like_superfamily"/>
</dbReference>
<evidence type="ECO:0000256" key="3">
    <source>
        <dbReference type="ARBA" id="ARBA00023163"/>
    </source>
</evidence>
<evidence type="ECO:0000313" key="6">
    <source>
        <dbReference type="Proteomes" id="UP001556631"/>
    </source>
</evidence>
<dbReference type="RefSeq" id="WP_367994981.1">
    <property type="nucleotide sequence ID" value="NZ_JBFPJR010000031.1"/>
</dbReference>
<dbReference type="PANTHER" id="PTHR44688:SF16">
    <property type="entry name" value="DNA-BINDING TRANSCRIPTIONAL ACTIVATOR DEVR_DOSR"/>
    <property type="match status" value="1"/>
</dbReference>
<dbReference type="EMBL" id="JBFPJR010000031">
    <property type="protein sequence ID" value="MEX0429012.1"/>
    <property type="molecule type" value="Genomic_DNA"/>
</dbReference>
<evidence type="ECO:0000256" key="2">
    <source>
        <dbReference type="ARBA" id="ARBA00023125"/>
    </source>
</evidence>
<dbReference type="SUPFAM" id="SSF52172">
    <property type="entry name" value="CheY-like"/>
    <property type="match status" value="1"/>
</dbReference>
<comment type="caution">
    <text evidence="5">The sequence shown here is derived from an EMBL/GenBank/DDBJ whole genome shotgun (WGS) entry which is preliminary data.</text>
</comment>
<proteinExistence type="predicted"/>
<dbReference type="PANTHER" id="PTHR44688">
    <property type="entry name" value="DNA-BINDING TRANSCRIPTIONAL ACTIVATOR DEVR_DOSR"/>
    <property type="match status" value="1"/>
</dbReference>
<dbReference type="SUPFAM" id="SSF46894">
    <property type="entry name" value="C-terminal effector domain of the bipartite response regulators"/>
    <property type="match status" value="1"/>
</dbReference>
<dbReference type="Gene3D" id="1.10.10.10">
    <property type="entry name" value="Winged helix-like DNA-binding domain superfamily/Winged helix DNA-binding domain"/>
    <property type="match status" value="1"/>
</dbReference>
<gene>
    <name evidence="5" type="ORF">AB3X52_15395</name>
</gene>
<dbReference type="PROSITE" id="PS50043">
    <property type="entry name" value="HTH_LUXR_2"/>
    <property type="match status" value="1"/>
</dbReference>
<dbReference type="Proteomes" id="UP001556631">
    <property type="component" value="Unassembled WGS sequence"/>
</dbReference>
<name>A0ABV3T1D0_9ACTN</name>
<organism evidence="5 6">
    <name type="scientific">Nocardioides eburneus</name>
    <dbReference type="NCBI Taxonomy" id="3231482"/>
    <lineage>
        <taxon>Bacteria</taxon>
        <taxon>Bacillati</taxon>
        <taxon>Actinomycetota</taxon>
        <taxon>Actinomycetes</taxon>
        <taxon>Propionibacteriales</taxon>
        <taxon>Nocardioidaceae</taxon>
        <taxon>Nocardioides</taxon>
    </lineage>
</organism>
<evidence type="ECO:0000256" key="1">
    <source>
        <dbReference type="ARBA" id="ARBA00023015"/>
    </source>
</evidence>
<reference evidence="5 6" key="1">
    <citation type="submission" date="2024-07" db="EMBL/GenBank/DDBJ databases">
        <authorList>
            <person name="Lee S."/>
            <person name="Kang M."/>
        </authorList>
    </citation>
    <scope>NUCLEOTIDE SEQUENCE [LARGE SCALE GENOMIC DNA]</scope>
    <source>
        <strain evidence="5 6">DS6</strain>
    </source>
</reference>
<keyword evidence="2" id="KW-0238">DNA-binding</keyword>
<dbReference type="CDD" id="cd06170">
    <property type="entry name" value="LuxR_C_like"/>
    <property type="match status" value="1"/>
</dbReference>
<keyword evidence="1" id="KW-0805">Transcription regulation</keyword>
<keyword evidence="3" id="KW-0804">Transcription</keyword>
<dbReference type="InterPro" id="IPR016032">
    <property type="entry name" value="Sig_transdc_resp-reg_C-effctor"/>
</dbReference>
<feature type="domain" description="HTH luxR-type" evidence="4">
    <location>
        <begin position="151"/>
        <end position="216"/>
    </location>
</feature>
<protein>
    <submittedName>
        <fullName evidence="5">LuxR C-terminal-related transcriptional regulator</fullName>
    </submittedName>
</protein>
<dbReference type="SMART" id="SM00421">
    <property type="entry name" value="HTH_LUXR"/>
    <property type="match status" value="1"/>
</dbReference>
<dbReference type="Pfam" id="PF00196">
    <property type="entry name" value="GerE"/>
    <property type="match status" value="1"/>
</dbReference>
<accession>A0ABV3T1D0</accession>
<dbReference type="InterPro" id="IPR036388">
    <property type="entry name" value="WH-like_DNA-bd_sf"/>
</dbReference>
<dbReference type="PRINTS" id="PR00038">
    <property type="entry name" value="HTHLUXR"/>
</dbReference>
<dbReference type="PROSITE" id="PS00622">
    <property type="entry name" value="HTH_LUXR_1"/>
    <property type="match status" value="1"/>
</dbReference>
<dbReference type="InterPro" id="IPR000792">
    <property type="entry name" value="Tscrpt_reg_LuxR_C"/>
</dbReference>
<evidence type="ECO:0000313" key="5">
    <source>
        <dbReference type="EMBL" id="MEX0429012.1"/>
    </source>
</evidence>
<evidence type="ECO:0000259" key="4">
    <source>
        <dbReference type="PROSITE" id="PS50043"/>
    </source>
</evidence>